<sequence>MKRNKTNGCFVVAVTVVFLLCSSLERLYAQDPLPPIARVLEPLNLPGQTKEMHSFGRLIVFHDSLPESFKHTADNVIEDSTRSMVPFFRKLNEMNGPVRVVHIGDSHVRGHVYPLVTRRCLESDFGAEAVYPDSITYRTGGLAHETGEPGLVYHIMGVNGATCVTFTTENKIKEIAALRPDLIILSFGTNEAHSRRYLAPVHEMQIDRLLSMLKKACPETVFLLTTPPGAYVGRRRSRVINPRTVTVSRIIREYARKHGMAVWDMYTVVGGKTDACKNWTRNHLLRADGIHFTPEGYRLQGNLLHQALIKAYNEYVATGLE</sequence>
<dbReference type="eggNOG" id="COG2755">
    <property type="taxonomic scope" value="Bacteria"/>
</dbReference>
<organism evidence="2 3">
    <name type="scientific">Phocaeicola massiliensis B84634 = Timone 84634 = DSM 17679 = JCM 13223</name>
    <dbReference type="NCBI Taxonomy" id="1121098"/>
    <lineage>
        <taxon>Bacteria</taxon>
        <taxon>Pseudomonadati</taxon>
        <taxon>Bacteroidota</taxon>
        <taxon>Bacteroidia</taxon>
        <taxon>Bacteroidales</taxon>
        <taxon>Bacteroidaceae</taxon>
        <taxon>Phocaeicola</taxon>
    </lineage>
</organism>
<evidence type="ECO:0000313" key="2">
    <source>
        <dbReference type="EMBL" id="EOA58713.1"/>
    </source>
</evidence>
<dbReference type="GO" id="GO:0016788">
    <property type="term" value="F:hydrolase activity, acting on ester bonds"/>
    <property type="evidence" value="ECO:0007669"/>
    <property type="project" value="UniProtKB-ARBA"/>
</dbReference>
<dbReference type="AlphaFoldDB" id="U6RTX9"/>
<dbReference type="Pfam" id="PF13472">
    <property type="entry name" value="Lipase_GDSL_2"/>
    <property type="match status" value="1"/>
</dbReference>
<gene>
    <name evidence="2" type="ORF">HMPREF1534_00163</name>
</gene>
<evidence type="ECO:0000259" key="1">
    <source>
        <dbReference type="Pfam" id="PF13472"/>
    </source>
</evidence>
<dbReference type="GeneID" id="60063754"/>
<dbReference type="RefSeq" id="WP_005935793.1">
    <property type="nucleotide sequence ID" value="NZ_KB890323.1"/>
</dbReference>
<dbReference type="InterPro" id="IPR051532">
    <property type="entry name" value="Ester_Hydrolysis_Enzymes"/>
</dbReference>
<protein>
    <recommendedName>
        <fullName evidence="1">SGNH hydrolase-type esterase domain-containing protein</fullName>
    </recommendedName>
</protein>
<dbReference type="SUPFAM" id="SSF52266">
    <property type="entry name" value="SGNH hydrolase"/>
    <property type="match status" value="1"/>
</dbReference>
<comment type="caution">
    <text evidence="2">The sequence shown here is derived from an EMBL/GenBank/DDBJ whole genome shotgun (WGS) entry which is preliminary data.</text>
</comment>
<evidence type="ECO:0000313" key="3">
    <source>
        <dbReference type="Proteomes" id="UP000017831"/>
    </source>
</evidence>
<dbReference type="EMBL" id="AQHY01000002">
    <property type="protein sequence ID" value="EOA58713.1"/>
    <property type="molecule type" value="Genomic_DNA"/>
</dbReference>
<dbReference type="Proteomes" id="UP000017831">
    <property type="component" value="Unassembled WGS sequence"/>
</dbReference>
<dbReference type="Gene3D" id="3.40.50.1110">
    <property type="entry name" value="SGNH hydrolase"/>
    <property type="match status" value="1"/>
</dbReference>
<keyword evidence="3" id="KW-1185">Reference proteome</keyword>
<reference evidence="2 3" key="1">
    <citation type="submission" date="2013-04" db="EMBL/GenBank/DDBJ databases">
        <title>The Genome Sequence of Bacteroides massiliensis DSM 17679.</title>
        <authorList>
            <consortium name="The Broad Institute Genomics Platform"/>
            <person name="Earl A."/>
            <person name="Ward D."/>
            <person name="Feldgarden M."/>
            <person name="Gevers D."/>
            <person name="Martens E."/>
            <person name="Fenner L."/>
            <person name="Roux V."/>
            <person name="Mallet M.N."/>
            <person name="Raoult D."/>
            <person name="Walker B."/>
            <person name="Young S."/>
            <person name="Zeng Q."/>
            <person name="Gargeya S."/>
            <person name="Fitzgerald M."/>
            <person name="Haas B."/>
            <person name="Abouelleil A."/>
            <person name="Allen A.W."/>
            <person name="Alvarado L."/>
            <person name="Arachchi H.M."/>
            <person name="Berlin A.M."/>
            <person name="Chapman S.B."/>
            <person name="Gainer-Dewar J."/>
            <person name="Goldberg J."/>
            <person name="Griggs A."/>
            <person name="Gujja S."/>
            <person name="Hansen M."/>
            <person name="Howarth C."/>
            <person name="Imamovic A."/>
            <person name="Ireland A."/>
            <person name="Larimer J."/>
            <person name="McCowan C."/>
            <person name="Murphy C."/>
            <person name="Pearson M."/>
            <person name="Poon T.W."/>
            <person name="Priest M."/>
            <person name="Roberts A."/>
            <person name="Saif S."/>
            <person name="Shea T."/>
            <person name="Sisk P."/>
            <person name="Sykes S."/>
            <person name="Wortman J."/>
            <person name="Nusbaum C."/>
            <person name="Birren B."/>
        </authorList>
    </citation>
    <scope>NUCLEOTIDE SEQUENCE [LARGE SCALE GENOMIC DNA]</scope>
    <source>
        <strain evidence="3">B84634 / Timone 84634 / DSM 17679 / JCM 13223</strain>
    </source>
</reference>
<dbReference type="PATRIC" id="fig|1121098.3.peg.166"/>
<dbReference type="PANTHER" id="PTHR30383">
    <property type="entry name" value="THIOESTERASE 1/PROTEASE 1/LYSOPHOSPHOLIPASE L1"/>
    <property type="match status" value="1"/>
</dbReference>
<name>U6RTX9_9BACT</name>
<dbReference type="HOGENOM" id="CLU_026695_0_0_10"/>
<dbReference type="STRING" id="1121098.HMPREF1534_00163"/>
<dbReference type="InterPro" id="IPR013830">
    <property type="entry name" value="SGNH_hydro"/>
</dbReference>
<dbReference type="InterPro" id="IPR036514">
    <property type="entry name" value="SGNH_hydro_sf"/>
</dbReference>
<feature type="domain" description="SGNH hydrolase-type esterase" evidence="1">
    <location>
        <begin position="141"/>
        <end position="299"/>
    </location>
</feature>
<accession>U6RTX9</accession>
<dbReference type="PANTHER" id="PTHR30383:SF29">
    <property type="entry name" value="SGNH HYDROLASE-TYPE ESTERASE DOMAIN-CONTAINING PROTEIN"/>
    <property type="match status" value="1"/>
</dbReference>
<proteinExistence type="predicted"/>